<dbReference type="Gene3D" id="1.10.287.1490">
    <property type="match status" value="1"/>
</dbReference>
<dbReference type="Proteomes" id="UP001165065">
    <property type="component" value="Unassembled WGS sequence"/>
</dbReference>
<feature type="region of interest" description="Disordered" evidence="1">
    <location>
        <begin position="212"/>
        <end position="276"/>
    </location>
</feature>
<evidence type="ECO:0000313" key="3">
    <source>
        <dbReference type="Proteomes" id="UP001165065"/>
    </source>
</evidence>
<sequence length="372" mass="41234">MSVSAPGSLDAELKYLSDVAQREAELKRLNEEIDMELNLSGEDKEDKEDSLGKKAVLGKKLYPKAATGAAVLGEVTNKYGRGSSDRVVGKQAKVERPVVVEEEQVVGEGESEVVMASIPVASLDMSDASSPSLVGRSAQNNNVPLYSPSTEAPTESSASPSQLNSPNPEIGSAAQLRFQKARIKSLTVQLQEQISLKGIAEKSLSGLQKKFKAQSEDSKRMHKNIADLTSSNAKLKGEVERSGKDAEAYKREVSSLKKELNQERKEKQQGEKEHRAREIRLARALEECDKFKKTLQDATDETKGMGTDYRKDKEKLKSQVRALERQRGELLTAFKKQCKLIEVLKRQKVHTEAAKLLEFTEEEFVKVLDWGN</sequence>
<evidence type="ECO:0000313" key="2">
    <source>
        <dbReference type="EMBL" id="GMI24817.1"/>
    </source>
</evidence>
<dbReference type="PANTHER" id="PTHR23313:SF0">
    <property type="entry name" value="TESTIS-EXPRESSED PROTEIN 9"/>
    <property type="match status" value="1"/>
</dbReference>
<feature type="region of interest" description="Disordered" evidence="1">
    <location>
        <begin position="125"/>
        <end position="172"/>
    </location>
</feature>
<organism evidence="2 3">
    <name type="scientific">Triparma columacea</name>
    <dbReference type="NCBI Taxonomy" id="722753"/>
    <lineage>
        <taxon>Eukaryota</taxon>
        <taxon>Sar</taxon>
        <taxon>Stramenopiles</taxon>
        <taxon>Ochrophyta</taxon>
        <taxon>Bolidophyceae</taxon>
        <taxon>Parmales</taxon>
        <taxon>Triparmaceae</taxon>
        <taxon>Triparma</taxon>
    </lineage>
</organism>
<comment type="caution">
    <text evidence="2">The sequence shown here is derived from an EMBL/GenBank/DDBJ whole genome shotgun (WGS) entry which is preliminary data.</text>
</comment>
<evidence type="ECO:0008006" key="4">
    <source>
        <dbReference type="Google" id="ProtNLM"/>
    </source>
</evidence>
<dbReference type="OrthoDB" id="269872at2759"/>
<evidence type="ECO:0000256" key="1">
    <source>
        <dbReference type="SAM" id="MobiDB-lite"/>
    </source>
</evidence>
<protein>
    <recommendedName>
        <fullName evidence="4">Testis expressed 9</fullName>
    </recommendedName>
</protein>
<feature type="compositionally biased region" description="Basic and acidic residues" evidence="1">
    <location>
        <begin position="235"/>
        <end position="276"/>
    </location>
</feature>
<dbReference type="PANTHER" id="PTHR23313">
    <property type="entry name" value="TSEC1-RELATED"/>
    <property type="match status" value="1"/>
</dbReference>
<accession>A0A9W7L357</accession>
<name>A0A9W7L357_9STRA</name>
<gene>
    <name evidence="2" type="ORF">TrCOL_g5586</name>
</gene>
<keyword evidence="3" id="KW-1185">Reference proteome</keyword>
<dbReference type="AlphaFoldDB" id="A0A9W7L357"/>
<reference evidence="3" key="1">
    <citation type="journal article" date="2023" name="Commun. Biol.">
        <title>Genome analysis of Parmales, the sister group of diatoms, reveals the evolutionary specialization of diatoms from phago-mixotrophs to photoautotrophs.</title>
        <authorList>
            <person name="Ban H."/>
            <person name="Sato S."/>
            <person name="Yoshikawa S."/>
            <person name="Yamada K."/>
            <person name="Nakamura Y."/>
            <person name="Ichinomiya M."/>
            <person name="Sato N."/>
            <person name="Blanc-Mathieu R."/>
            <person name="Endo H."/>
            <person name="Kuwata A."/>
            <person name="Ogata H."/>
        </authorList>
    </citation>
    <scope>NUCLEOTIDE SEQUENCE [LARGE SCALE GENOMIC DNA]</scope>
</reference>
<dbReference type="EMBL" id="BRYA01000594">
    <property type="protein sequence ID" value="GMI24817.1"/>
    <property type="molecule type" value="Genomic_DNA"/>
</dbReference>
<proteinExistence type="predicted"/>
<feature type="compositionally biased region" description="Polar residues" evidence="1">
    <location>
        <begin position="127"/>
        <end position="167"/>
    </location>
</feature>